<comment type="caution">
    <text evidence="2">The sequence shown here is derived from an EMBL/GenBank/DDBJ whole genome shotgun (WGS) entry which is preliminary data.</text>
</comment>
<gene>
    <name evidence="2" type="ORF">HF086_003616</name>
</gene>
<evidence type="ECO:0000256" key="1">
    <source>
        <dbReference type="SAM" id="MobiDB-lite"/>
    </source>
</evidence>
<feature type="compositionally biased region" description="Basic and acidic residues" evidence="1">
    <location>
        <begin position="71"/>
        <end position="86"/>
    </location>
</feature>
<sequence>MMNTLYVLSTEVETPKSSSQSLLSVQPGQSVIVSQSNTNAAPKPNTGEAGADGSGSGAGAGGAGAAGPRGEATHSSEDPSSPKHADLPSPNQKKSLFKKRNEDEEEGTVVTPQLEAEVMNGNGMPTPHSYGTPHTTTNKLVGNTFFGPDFNLDTYRGYTHGYFPNKNGSATEDSRSETETDGSVKSHSSFGSQYPN</sequence>
<accession>A0A922SJK0</accession>
<feature type="compositionally biased region" description="Polar residues" evidence="1">
    <location>
        <begin position="1"/>
        <end position="40"/>
    </location>
</feature>
<feature type="compositionally biased region" description="Gly residues" evidence="1">
    <location>
        <begin position="50"/>
        <end position="67"/>
    </location>
</feature>
<name>A0A922SJK0_SPOEX</name>
<reference evidence="2" key="1">
    <citation type="journal article" date="2021" name="G3 (Bethesda)">
        <title>Genome and transcriptome analysis of the beet armyworm Spodoptera exigua reveals targets for pest control. .</title>
        <authorList>
            <person name="Simon S."/>
            <person name="Breeschoten T."/>
            <person name="Jansen H.J."/>
            <person name="Dirks R.P."/>
            <person name="Schranz M.E."/>
            <person name="Ros V.I.D."/>
        </authorList>
    </citation>
    <scope>NUCLEOTIDE SEQUENCE</scope>
    <source>
        <strain evidence="2">TB_SE_WUR_2020</strain>
    </source>
</reference>
<dbReference type="Proteomes" id="UP000814243">
    <property type="component" value="Unassembled WGS sequence"/>
</dbReference>
<proteinExistence type="predicted"/>
<feature type="compositionally biased region" description="Basic and acidic residues" evidence="1">
    <location>
        <begin position="172"/>
        <end position="184"/>
    </location>
</feature>
<evidence type="ECO:0000313" key="3">
    <source>
        <dbReference type="Proteomes" id="UP000814243"/>
    </source>
</evidence>
<dbReference type="EMBL" id="JACEFF010000337">
    <property type="protein sequence ID" value="KAH9639483.1"/>
    <property type="molecule type" value="Genomic_DNA"/>
</dbReference>
<feature type="compositionally biased region" description="Polar residues" evidence="1">
    <location>
        <begin position="185"/>
        <end position="196"/>
    </location>
</feature>
<feature type="region of interest" description="Disordered" evidence="1">
    <location>
        <begin position="163"/>
        <end position="196"/>
    </location>
</feature>
<feature type="region of interest" description="Disordered" evidence="1">
    <location>
        <begin position="1"/>
        <end position="136"/>
    </location>
</feature>
<evidence type="ECO:0000313" key="2">
    <source>
        <dbReference type="EMBL" id="KAH9639483.1"/>
    </source>
</evidence>
<protein>
    <submittedName>
        <fullName evidence="2">Uncharacterized protein</fullName>
    </submittedName>
</protein>
<dbReference type="AlphaFoldDB" id="A0A922SJK0"/>
<organism evidence="2 3">
    <name type="scientific">Spodoptera exigua</name>
    <name type="common">Beet armyworm</name>
    <name type="synonym">Noctua fulgens</name>
    <dbReference type="NCBI Taxonomy" id="7107"/>
    <lineage>
        <taxon>Eukaryota</taxon>
        <taxon>Metazoa</taxon>
        <taxon>Ecdysozoa</taxon>
        <taxon>Arthropoda</taxon>
        <taxon>Hexapoda</taxon>
        <taxon>Insecta</taxon>
        <taxon>Pterygota</taxon>
        <taxon>Neoptera</taxon>
        <taxon>Endopterygota</taxon>
        <taxon>Lepidoptera</taxon>
        <taxon>Glossata</taxon>
        <taxon>Ditrysia</taxon>
        <taxon>Noctuoidea</taxon>
        <taxon>Noctuidae</taxon>
        <taxon>Amphipyrinae</taxon>
        <taxon>Spodoptera</taxon>
    </lineage>
</organism>